<dbReference type="Gene3D" id="3.30.710.10">
    <property type="entry name" value="Potassium Channel Kv1.1, Chain A"/>
    <property type="match status" value="1"/>
</dbReference>
<dbReference type="Proteomes" id="UP001302367">
    <property type="component" value="Chromosome 2"/>
</dbReference>
<evidence type="ECO:0000313" key="4">
    <source>
        <dbReference type="Proteomes" id="UP001302367"/>
    </source>
</evidence>
<name>A0A2G5I0C4_CERBT</name>
<dbReference type="EMBL" id="CP134185">
    <property type="protein sequence ID" value="WPA99229.1"/>
    <property type="molecule type" value="Genomic_DNA"/>
</dbReference>
<dbReference type="AlphaFoldDB" id="A0A2G5I0C4"/>
<reference evidence="1 3" key="1">
    <citation type="submission" date="2015-10" db="EMBL/GenBank/DDBJ databases">
        <title>The cercosporin biosynthetic gene cluster was horizontally transferred to several fungal lineages and shown to be expanded in Cercospora beticola based on microsynteny with recipient genomes.</title>
        <authorList>
            <person name="De Jonge R."/>
            <person name="Ebert M.K."/>
            <person name="Suttle J.C."/>
            <person name="Jurick Ii W.M."/>
            <person name="Secor G.A."/>
            <person name="Thomma B.P."/>
            <person name="Van De Peer Y."/>
            <person name="Bolton M.D."/>
        </authorList>
    </citation>
    <scope>NUCLEOTIDE SEQUENCE [LARGE SCALE GENOMIC DNA]</scope>
    <source>
        <strain evidence="1 3">09-40</strain>
    </source>
</reference>
<dbReference type="OrthoDB" id="5275938at2759"/>
<keyword evidence="4" id="KW-1185">Reference proteome</keyword>
<organism evidence="1 3">
    <name type="scientific">Cercospora beticola</name>
    <name type="common">Sugarbeet leaf spot fungus</name>
    <dbReference type="NCBI Taxonomy" id="122368"/>
    <lineage>
        <taxon>Eukaryota</taxon>
        <taxon>Fungi</taxon>
        <taxon>Dikarya</taxon>
        <taxon>Ascomycota</taxon>
        <taxon>Pezizomycotina</taxon>
        <taxon>Dothideomycetes</taxon>
        <taxon>Dothideomycetidae</taxon>
        <taxon>Mycosphaerellales</taxon>
        <taxon>Mycosphaerellaceae</taxon>
        <taxon>Cercospora</taxon>
    </lineage>
</organism>
<accession>A0A2G5I0C4</accession>
<dbReference type="InterPro" id="IPR011333">
    <property type="entry name" value="SKP1/BTB/POZ_sf"/>
</dbReference>
<gene>
    <name evidence="1" type="ORF">CB0940_06583</name>
    <name evidence="2" type="ORF">RHO25_003845</name>
</gene>
<evidence type="ECO:0000313" key="1">
    <source>
        <dbReference type="EMBL" id="PIA98226.1"/>
    </source>
</evidence>
<dbReference type="EMBL" id="LKMD01000102">
    <property type="protein sequence ID" value="PIA98226.1"/>
    <property type="molecule type" value="Genomic_DNA"/>
</dbReference>
<evidence type="ECO:0000313" key="2">
    <source>
        <dbReference type="EMBL" id="WPA99229.1"/>
    </source>
</evidence>
<dbReference type="Proteomes" id="UP000230605">
    <property type="component" value="Chromosome 2"/>
</dbReference>
<sequence length="329" mass="36348">MAAIHEISSEGDVKLICGSEETGDATHIIVCSAVLRHGSPVFKAMLGAKFKEGHTLATGARLDLPLPDDDAASMLTICQIMHMRPVAPGVQTSEAFLKLAIVVHKYDCKSALAYQIMVWMQGTQLHESDTDRLNLFISAYVLDSAADFYRLGHDVVLHNKSLSVADDVLGIDRMLKKAITALQAHIERVKEHTASQVGTIIKQECTGFAFTNTHYQNCNLCGCFYVSDRSNKFMGKLFESDLWPITSFTKQTLHQMCEGLSSFPTGWSESQVVCGSYCRKHCMKKDQGVLTHMKHIASSIKHEAIKPCLVCVKEGHMQARGICEKGHCN</sequence>
<proteinExistence type="predicted"/>
<protein>
    <recommendedName>
        <fullName evidence="5">BTB domain-containing protein</fullName>
    </recommendedName>
</protein>
<evidence type="ECO:0000313" key="3">
    <source>
        <dbReference type="Proteomes" id="UP000230605"/>
    </source>
</evidence>
<evidence type="ECO:0008006" key="5">
    <source>
        <dbReference type="Google" id="ProtNLM"/>
    </source>
</evidence>
<reference evidence="2 4" key="2">
    <citation type="submission" date="2023-09" db="EMBL/GenBank/DDBJ databases">
        <title>Complete-Gapless Cercospora beticola genome.</title>
        <authorList>
            <person name="Wyatt N.A."/>
            <person name="Spanner R.E."/>
            <person name="Bolton M.D."/>
        </authorList>
    </citation>
    <scope>NUCLEOTIDE SEQUENCE [LARGE SCALE GENOMIC DNA]</scope>
    <source>
        <strain evidence="2">Cb09-40</strain>
    </source>
</reference>